<evidence type="ECO:0000313" key="7">
    <source>
        <dbReference type="EMBL" id="MEK8046287.1"/>
    </source>
</evidence>
<dbReference type="SMART" id="SM00989">
    <property type="entry name" value="V4R"/>
    <property type="match status" value="1"/>
</dbReference>
<dbReference type="Gene3D" id="3.30.1380.20">
    <property type="entry name" value="Trafficking protein particle complex subunit 3"/>
    <property type="match status" value="1"/>
</dbReference>
<dbReference type="CDD" id="cd00009">
    <property type="entry name" value="AAA"/>
    <property type="match status" value="1"/>
</dbReference>
<dbReference type="SUPFAM" id="SSF111126">
    <property type="entry name" value="Ligand-binding domain in the NO signalling and Golgi transport"/>
    <property type="match status" value="1"/>
</dbReference>
<keyword evidence="4" id="KW-0238">DNA-binding</keyword>
<keyword evidence="3" id="KW-0805">Transcription regulation</keyword>
<dbReference type="InterPro" id="IPR027417">
    <property type="entry name" value="P-loop_NTPase"/>
</dbReference>
<dbReference type="InterPro" id="IPR009057">
    <property type="entry name" value="Homeodomain-like_sf"/>
</dbReference>
<dbReference type="InterPro" id="IPR002078">
    <property type="entry name" value="Sigma_54_int"/>
</dbReference>
<dbReference type="Pfam" id="PF02830">
    <property type="entry name" value="V4R"/>
    <property type="match status" value="1"/>
</dbReference>
<dbReference type="InterPro" id="IPR004096">
    <property type="entry name" value="V4R"/>
</dbReference>
<dbReference type="EMBL" id="JBBUTI010000005">
    <property type="protein sequence ID" value="MEK8046287.1"/>
    <property type="molecule type" value="Genomic_DNA"/>
</dbReference>
<dbReference type="PROSITE" id="PS50045">
    <property type="entry name" value="SIGMA54_INTERACT_4"/>
    <property type="match status" value="1"/>
</dbReference>
<dbReference type="InterPro" id="IPR003593">
    <property type="entry name" value="AAA+_ATPase"/>
</dbReference>
<keyword evidence="2" id="KW-0067">ATP-binding</keyword>
<dbReference type="InterPro" id="IPR010523">
    <property type="entry name" value="XylR_N"/>
</dbReference>
<keyword evidence="1" id="KW-0547">Nucleotide-binding</keyword>
<name>A0ABU9C347_9BURK</name>
<evidence type="ECO:0000256" key="2">
    <source>
        <dbReference type="ARBA" id="ARBA00022840"/>
    </source>
</evidence>
<dbReference type="Pfam" id="PF02954">
    <property type="entry name" value="HTH_8"/>
    <property type="match status" value="1"/>
</dbReference>
<gene>
    <name evidence="7" type="ORF">AACH00_08035</name>
</gene>
<feature type="domain" description="Sigma-54 factor interaction" evidence="6">
    <location>
        <begin position="259"/>
        <end position="488"/>
    </location>
</feature>
<dbReference type="InterPro" id="IPR024096">
    <property type="entry name" value="NO_sig/Golgi_transp_ligand-bd"/>
</dbReference>
<dbReference type="Pfam" id="PF06505">
    <property type="entry name" value="XylR_N"/>
    <property type="match status" value="1"/>
</dbReference>
<dbReference type="Gene3D" id="3.40.50.300">
    <property type="entry name" value="P-loop containing nucleotide triphosphate hydrolases"/>
    <property type="match status" value="1"/>
</dbReference>
<dbReference type="InterPro" id="IPR025943">
    <property type="entry name" value="Sigma_54_int_dom_ATP-bd_2"/>
</dbReference>
<organism evidence="7 8">
    <name type="scientific">Ideonella margarita</name>
    <dbReference type="NCBI Taxonomy" id="2984191"/>
    <lineage>
        <taxon>Bacteria</taxon>
        <taxon>Pseudomonadati</taxon>
        <taxon>Pseudomonadota</taxon>
        <taxon>Betaproteobacteria</taxon>
        <taxon>Burkholderiales</taxon>
        <taxon>Sphaerotilaceae</taxon>
        <taxon>Ideonella</taxon>
    </lineage>
</organism>
<protein>
    <submittedName>
        <fullName evidence="7">Sigma 54-interacting transcriptional regulator</fullName>
    </submittedName>
</protein>
<accession>A0ABU9C347</accession>
<dbReference type="SUPFAM" id="SSF52540">
    <property type="entry name" value="P-loop containing nucleoside triphosphate hydrolases"/>
    <property type="match status" value="1"/>
</dbReference>
<evidence type="ECO:0000256" key="3">
    <source>
        <dbReference type="ARBA" id="ARBA00023015"/>
    </source>
</evidence>
<dbReference type="InterPro" id="IPR058031">
    <property type="entry name" value="AAA_lid_NorR"/>
</dbReference>
<dbReference type="SUPFAM" id="SSF46689">
    <property type="entry name" value="Homeodomain-like"/>
    <property type="match status" value="1"/>
</dbReference>
<dbReference type="PRINTS" id="PR01590">
    <property type="entry name" value="HTHFIS"/>
</dbReference>
<dbReference type="PROSITE" id="PS00688">
    <property type="entry name" value="SIGMA54_INTERACT_3"/>
    <property type="match status" value="1"/>
</dbReference>
<dbReference type="InterPro" id="IPR025944">
    <property type="entry name" value="Sigma_54_int_dom_CS"/>
</dbReference>
<dbReference type="PROSITE" id="PS00675">
    <property type="entry name" value="SIGMA54_INTERACT_1"/>
    <property type="match status" value="1"/>
</dbReference>
<dbReference type="Proteomes" id="UP001379945">
    <property type="component" value="Unassembled WGS sequence"/>
</dbReference>
<dbReference type="InterPro" id="IPR002197">
    <property type="entry name" value="HTH_Fis"/>
</dbReference>
<dbReference type="Pfam" id="PF00158">
    <property type="entry name" value="Sigma54_activat"/>
    <property type="match status" value="1"/>
</dbReference>
<dbReference type="PROSITE" id="PS00676">
    <property type="entry name" value="SIGMA54_INTERACT_2"/>
    <property type="match status" value="1"/>
</dbReference>
<evidence type="ECO:0000256" key="4">
    <source>
        <dbReference type="ARBA" id="ARBA00023125"/>
    </source>
</evidence>
<dbReference type="PANTHER" id="PTHR32071">
    <property type="entry name" value="TRANSCRIPTIONAL REGULATORY PROTEIN"/>
    <property type="match status" value="1"/>
</dbReference>
<dbReference type="InterPro" id="IPR025662">
    <property type="entry name" value="Sigma_54_int_dom_ATP-bd_1"/>
</dbReference>
<evidence type="ECO:0000313" key="8">
    <source>
        <dbReference type="Proteomes" id="UP001379945"/>
    </source>
</evidence>
<keyword evidence="8" id="KW-1185">Reference proteome</keyword>
<evidence type="ECO:0000259" key="6">
    <source>
        <dbReference type="PROSITE" id="PS50045"/>
    </source>
</evidence>
<evidence type="ECO:0000256" key="1">
    <source>
        <dbReference type="ARBA" id="ARBA00022741"/>
    </source>
</evidence>
<dbReference type="Pfam" id="PF25601">
    <property type="entry name" value="AAA_lid_14"/>
    <property type="match status" value="1"/>
</dbReference>
<evidence type="ECO:0000256" key="5">
    <source>
        <dbReference type="ARBA" id="ARBA00023163"/>
    </source>
</evidence>
<sequence length="613" mass="66454">MSTTAPSRVSLAEVSRTTGALMRPGDPPPLNAREQPQLSDITECLFFAPGDGRIWLKDQRMVLMHSASMGTLRRELIETLGLERARGLLTRAGYESGARDATLVRERWPDGDMVQVFMAGTRLHALEGVVKVEPVAFEIDPERGHYFGEFLWHHASEDDEHIASYGVGTEPACWMQLGYAMGYVTGMMGRLVVFREVECRSMGASLCRVIGKTAEAWGDISDDLRYLNAQAFLATDTHGGAPRAVLGSAALADGHASDMVGVSSAFKAACHMLSRVAPTKATVLFTGESGVGKEMFASTLHRISPRAAKPFVAINCAAIPDNLVESELFGVERGAFTGASQSRPGRFERADGGTLFLDEIGTLSLVSQGKLLRALQQGEIERVGGTRTLQVDVRVIAATNVDLRAEVQAGRFREDLFYRLDVYPIHLPPLRNRREDIPLLMSHFLHVYARSHGRQLLGYTPRAVKALMGYGFPGNIRELQNMVERGVISADEGSVIDLPHMLRKEQIGDGGWFSLSAAGALAAEHLQEDDDDDKAPTAEAGSLFERLADPVSQTLDLAQLERALMDDAVSRAGGNLSAAARMLGLSRAQLAYRLKSVAGAGAVPTANTEQAPR</sequence>
<dbReference type="Gene3D" id="1.10.8.60">
    <property type="match status" value="1"/>
</dbReference>
<reference evidence="7 8" key="1">
    <citation type="submission" date="2024-04" db="EMBL/GenBank/DDBJ databases">
        <title>Novel species of the genus Ideonella isolated from streams.</title>
        <authorList>
            <person name="Lu H."/>
        </authorList>
    </citation>
    <scope>NUCLEOTIDE SEQUENCE [LARGE SCALE GENOMIC DNA]</scope>
    <source>
        <strain evidence="7 8">LYT19W</strain>
    </source>
</reference>
<keyword evidence="5" id="KW-0804">Transcription</keyword>
<proteinExistence type="predicted"/>
<dbReference type="Gene3D" id="1.10.10.60">
    <property type="entry name" value="Homeodomain-like"/>
    <property type="match status" value="1"/>
</dbReference>
<dbReference type="SMART" id="SM00382">
    <property type="entry name" value="AAA"/>
    <property type="match status" value="1"/>
</dbReference>
<comment type="caution">
    <text evidence="7">The sequence shown here is derived from an EMBL/GenBank/DDBJ whole genome shotgun (WGS) entry which is preliminary data.</text>
</comment>
<dbReference type="PANTHER" id="PTHR32071:SF117">
    <property type="entry name" value="PTS-DEPENDENT DIHYDROXYACETONE KINASE OPERON REGULATORY PROTEIN-RELATED"/>
    <property type="match status" value="1"/>
</dbReference>
<dbReference type="RefSeq" id="WP_341398575.1">
    <property type="nucleotide sequence ID" value="NZ_JBBUTI010000005.1"/>
</dbReference>